<feature type="compositionally biased region" description="Basic residues" evidence="1">
    <location>
        <begin position="15"/>
        <end position="24"/>
    </location>
</feature>
<accession>A0A6M5YVW3</accession>
<evidence type="ECO:0000256" key="1">
    <source>
        <dbReference type="SAM" id="MobiDB-lite"/>
    </source>
</evidence>
<protein>
    <submittedName>
        <fullName evidence="2">Uncharacterized protein</fullName>
    </submittedName>
</protein>
<evidence type="ECO:0000313" key="3">
    <source>
        <dbReference type="Proteomes" id="UP000503447"/>
    </source>
</evidence>
<dbReference type="AlphaFoldDB" id="A0A6M5YVW3"/>
<dbReference type="Proteomes" id="UP000503447">
    <property type="component" value="Chromosome"/>
</dbReference>
<organism evidence="2 3">
    <name type="scientific">Frigoriglobus tundricola</name>
    <dbReference type="NCBI Taxonomy" id="2774151"/>
    <lineage>
        <taxon>Bacteria</taxon>
        <taxon>Pseudomonadati</taxon>
        <taxon>Planctomycetota</taxon>
        <taxon>Planctomycetia</taxon>
        <taxon>Gemmatales</taxon>
        <taxon>Gemmataceae</taxon>
        <taxon>Frigoriglobus</taxon>
    </lineage>
</organism>
<proteinExistence type="predicted"/>
<dbReference type="EMBL" id="CP053452">
    <property type="protein sequence ID" value="QJW98165.1"/>
    <property type="molecule type" value="Genomic_DNA"/>
</dbReference>
<dbReference type="KEGG" id="ftj:FTUN_5745"/>
<reference evidence="3" key="1">
    <citation type="submission" date="2020-05" db="EMBL/GenBank/DDBJ databases">
        <title>Frigoriglobus tundricola gen. nov., sp. nov., a psychrotolerant cellulolytic planctomycete of the family Gemmataceae with two divergent copies of 16S rRNA gene.</title>
        <authorList>
            <person name="Kulichevskaya I.S."/>
            <person name="Ivanova A.A."/>
            <person name="Naumoff D.G."/>
            <person name="Beletsky A.V."/>
            <person name="Rijpstra W.I.C."/>
            <person name="Sinninghe Damste J.S."/>
            <person name="Mardanov A.V."/>
            <person name="Ravin N.V."/>
            <person name="Dedysh S.N."/>
        </authorList>
    </citation>
    <scope>NUCLEOTIDE SEQUENCE [LARGE SCALE GENOMIC DNA]</scope>
    <source>
        <strain evidence="3">PL17</strain>
    </source>
</reference>
<sequence>MSRLRRFASQIRMTIRRRASRAKPRSTATYNNGPRAASGAA</sequence>
<gene>
    <name evidence="2" type="ORF">FTUN_5745</name>
</gene>
<name>A0A6M5YVW3_9BACT</name>
<evidence type="ECO:0000313" key="2">
    <source>
        <dbReference type="EMBL" id="QJW98165.1"/>
    </source>
</evidence>
<keyword evidence="3" id="KW-1185">Reference proteome</keyword>
<feature type="region of interest" description="Disordered" evidence="1">
    <location>
        <begin position="15"/>
        <end position="41"/>
    </location>
</feature>